<comment type="caution">
    <text evidence="1">The sequence shown here is derived from an EMBL/GenBank/DDBJ whole genome shotgun (WGS) entry which is preliminary data.</text>
</comment>
<dbReference type="Proteomes" id="UP001190700">
    <property type="component" value="Unassembled WGS sequence"/>
</dbReference>
<dbReference type="EMBL" id="LGRX02011706">
    <property type="protein sequence ID" value="KAK3268629.1"/>
    <property type="molecule type" value="Genomic_DNA"/>
</dbReference>
<evidence type="ECO:0000313" key="1">
    <source>
        <dbReference type="EMBL" id="KAK3268629.1"/>
    </source>
</evidence>
<organism evidence="1 2">
    <name type="scientific">Cymbomonas tetramitiformis</name>
    <dbReference type="NCBI Taxonomy" id="36881"/>
    <lineage>
        <taxon>Eukaryota</taxon>
        <taxon>Viridiplantae</taxon>
        <taxon>Chlorophyta</taxon>
        <taxon>Pyramimonadophyceae</taxon>
        <taxon>Pyramimonadales</taxon>
        <taxon>Pyramimonadaceae</taxon>
        <taxon>Cymbomonas</taxon>
    </lineage>
</organism>
<name>A0AAE0FZC7_9CHLO</name>
<gene>
    <name evidence="1" type="ORF">CYMTET_22879</name>
</gene>
<accession>A0AAE0FZC7</accession>
<reference evidence="1 2" key="1">
    <citation type="journal article" date="2015" name="Genome Biol. Evol.">
        <title>Comparative Genomics of a Bacterivorous Green Alga Reveals Evolutionary Causalities and Consequences of Phago-Mixotrophic Mode of Nutrition.</title>
        <authorList>
            <person name="Burns J.A."/>
            <person name="Paasch A."/>
            <person name="Narechania A."/>
            <person name="Kim E."/>
        </authorList>
    </citation>
    <scope>NUCLEOTIDE SEQUENCE [LARGE SCALE GENOMIC DNA]</scope>
    <source>
        <strain evidence="1 2">PLY_AMNH</strain>
    </source>
</reference>
<evidence type="ECO:0000313" key="2">
    <source>
        <dbReference type="Proteomes" id="UP001190700"/>
    </source>
</evidence>
<dbReference type="AlphaFoldDB" id="A0AAE0FZC7"/>
<sequence>MPNFALTKTSKSTFPSQLDCLRALNIFLRPISFLSEPELTLASRRRLDAAENARGLSGQTARLGHYAKN</sequence>
<proteinExistence type="predicted"/>
<protein>
    <submittedName>
        <fullName evidence="1">Uncharacterized protein</fullName>
    </submittedName>
</protein>
<keyword evidence="2" id="KW-1185">Reference proteome</keyword>